<feature type="domain" description="UspA" evidence="1">
    <location>
        <begin position="225"/>
        <end position="293"/>
    </location>
</feature>
<evidence type="ECO:0000313" key="3">
    <source>
        <dbReference type="Proteomes" id="UP000273500"/>
    </source>
</evidence>
<keyword evidence="3" id="KW-1185">Reference proteome</keyword>
<gene>
    <name evidence="2" type="ORF">EI291_20160</name>
</gene>
<evidence type="ECO:0000313" key="2">
    <source>
        <dbReference type="EMBL" id="RSK44070.1"/>
    </source>
</evidence>
<dbReference type="Pfam" id="PF00582">
    <property type="entry name" value="Usp"/>
    <property type="match status" value="2"/>
</dbReference>
<organism evidence="2 3">
    <name type="scientific">Hymenobacter rigui</name>
    <dbReference type="NCBI Taxonomy" id="334424"/>
    <lineage>
        <taxon>Bacteria</taxon>
        <taxon>Pseudomonadati</taxon>
        <taxon>Bacteroidota</taxon>
        <taxon>Cytophagia</taxon>
        <taxon>Cytophagales</taxon>
        <taxon>Hymenobacteraceae</taxon>
        <taxon>Hymenobacter</taxon>
    </lineage>
</organism>
<dbReference type="InterPro" id="IPR006016">
    <property type="entry name" value="UspA"/>
</dbReference>
<dbReference type="AlphaFoldDB" id="A0A428KCE1"/>
<dbReference type="RefSeq" id="WP_125424092.1">
    <property type="nucleotide sequence ID" value="NZ_RWIT01000018.1"/>
</dbReference>
<dbReference type="EMBL" id="RWIT01000018">
    <property type="protein sequence ID" value="RSK44070.1"/>
    <property type="molecule type" value="Genomic_DNA"/>
</dbReference>
<dbReference type="SUPFAM" id="SSF52402">
    <property type="entry name" value="Adenine nucleotide alpha hydrolases-like"/>
    <property type="match status" value="2"/>
</dbReference>
<sequence>MLTFHVLTDFSAAATNALHYAVVLARHVGGVVHLWHMLLPRHSAEAAYFDIAPAINSPAQAQAVLLEVARKVEQYVPCTTSLLLENPMQHLAAALQTKAGQVLVVGNANPAKVMSAAASSTALHLVQTLAQPLLVVPNTYRAGALPRRIVLDTDRQKVRLPVAASTIPNLLAQLTTSSQPLTLSHLPGDVENLLNRIIPSVVGLHVYTSSASPEMVDVANNIQETGLLHGVAHTVTSARHPSIEEGIRYAATRHHADLLAFVTRQRMYPGRQFLHSVTAGLLAHSRIPVLTIPEI</sequence>
<accession>A0A428KCE1</accession>
<dbReference type="Proteomes" id="UP000273500">
    <property type="component" value="Unassembled WGS sequence"/>
</dbReference>
<dbReference type="InterPro" id="IPR014729">
    <property type="entry name" value="Rossmann-like_a/b/a_fold"/>
</dbReference>
<comment type="caution">
    <text evidence="2">The sequence shown here is derived from an EMBL/GenBank/DDBJ whole genome shotgun (WGS) entry which is preliminary data.</text>
</comment>
<proteinExistence type="predicted"/>
<name>A0A428KCE1_9BACT</name>
<reference evidence="2 3" key="1">
    <citation type="submission" date="2018-12" db="EMBL/GenBank/DDBJ databases">
        <authorList>
            <person name="Feng G."/>
            <person name="Zhu H."/>
        </authorList>
    </citation>
    <scope>NUCLEOTIDE SEQUENCE [LARGE SCALE GENOMIC DNA]</scope>
    <source>
        <strain evidence="2 3">KCTC 12533</strain>
    </source>
</reference>
<protein>
    <submittedName>
        <fullName evidence="2">Universal stress protein</fullName>
    </submittedName>
</protein>
<dbReference type="Gene3D" id="3.40.50.620">
    <property type="entry name" value="HUPs"/>
    <property type="match status" value="2"/>
</dbReference>
<feature type="domain" description="UspA" evidence="1">
    <location>
        <begin position="6"/>
        <end position="137"/>
    </location>
</feature>
<dbReference type="OrthoDB" id="870142at2"/>
<evidence type="ECO:0000259" key="1">
    <source>
        <dbReference type="Pfam" id="PF00582"/>
    </source>
</evidence>